<proteinExistence type="predicted"/>
<name>A0A165H1Y8_9BACL</name>
<reference evidence="1 2" key="1">
    <citation type="submission" date="2016-01" db="EMBL/GenBank/DDBJ databases">
        <title>Whole genome sequencing of Bhargavaea cecembensis T14.</title>
        <authorList>
            <person name="Hong K.W."/>
        </authorList>
    </citation>
    <scope>NUCLEOTIDE SEQUENCE [LARGE SCALE GENOMIC DNA]</scope>
    <source>
        <strain evidence="1 2">T14</strain>
    </source>
</reference>
<dbReference type="OrthoDB" id="2454201at2"/>
<organism evidence="1 2">
    <name type="scientific">Bhargavaea cecembensis</name>
    <dbReference type="NCBI Taxonomy" id="394098"/>
    <lineage>
        <taxon>Bacteria</taxon>
        <taxon>Bacillati</taxon>
        <taxon>Bacillota</taxon>
        <taxon>Bacilli</taxon>
        <taxon>Bacillales</taxon>
        <taxon>Caryophanaceae</taxon>
        <taxon>Bhargavaea</taxon>
    </lineage>
</organism>
<accession>A0A165H1Y8</accession>
<evidence type="ECO:0000313" key="2">
    <source>
        <dbReference type="Proteomes" id="UP000076490"/>
    </source>
</evidence>
<dbReference type="EMBL" id="LQNT01000009">
    <property type="protein sequence ID" value="KZE38549.1"/>
    <property type="molecule type" value="Genomic_DNA"/>
</dbReference>
<comment type="caution">
    <text evidence="1">The sequence shown here is derived from an EMBL/GenBank/DDBJ whole genome shotgun (WGS) entry which is preliminary data.</text>
</comment>
<protein>
    <submittedName>
        <fullName evidence="1">Uncharacterized protein</fullName>
    </submittedName>
</protein>
<dbReference type="RefSeq" id="WP_063180149.1">
    <property type="nucleotide sequence ID" value="NZ_LQNT01000009.1"/>
</dbReference>
<dbReference type="Proteomes" id="UP000076490">
    <property type="component" value="Unassembled WGS sequence"/>
</dbReference>
<dbReference type="Pfam" id="PF16888">
    <property type="entry name" value="YwqH-like"/>
    <property type="match status" value="1"/>
</dbReference>
<sequence length="119" mass="13411">MISYYQMLMEEKRQQIRRLNSCRGELQGKQGEFQQNELKCMEPELTPKTWHGNLASAFDEIRETGIKTPYQDVSGPQFDAAYTAISVKIGELEAEIASLESIVAQLRAAEAAERAANSR</sequence>
<gene>
    <name evidence="1" type="ORF">AV656_06480</name>
</gene>
<dbReference type="AlphaFoldDB" id="A0A165H1Y8"/>
<dbReference type="InterPro" id="IPR031681">
    <property type="entry name" value="YwqH-like"/>
</dbReference>
<evidence type="ECO:0000313" key="1">
    <source>
        <dbReference type="EMBL" id="KZE38549.1"/>
    </source>
</evidence>